<sequence>MGIRPFFVYKPINDASGGKVGGTLKPYGECMDTFVV</sequence>
<evidence type="ECO:0000313" key="1">
    <source>
        <dbReference type="EMBL" id="SCY86020.1"/>
    </source>
</evidence>
<dbReference type="EMBL" id="FMUX01000028">
    <property type="protein sequence ID" value="SCY86020.1"/>
    <property type="molecule type" value="Genomic_DNA"/>
</dbReference>
<proteinExistence type="predicted"/>
<dbReference type="Proteomes" id="UP000198870">
    <property type="component" value="Unassembled WGS sequence"/>
</dbReference>
<dbReference type="AlphaFoldDB" id="A0A1G5JDK7"/>
<evidence type="ECO:0000313" key="2">
    <source>
        <dbReference type="Proteomes" id="UP000198870"/>
    </source>
</evidence>
<reference evidence="1 2" key="1">
    <citation type="submission" date="2016-10" db="EMBL/GenBank/DDBJ databases">
        <authorList>
            <person name="de Groot N.N."/>
        </authorList>
    </citation>
    <scope>NUCLEOTIDE SEQUENCE [LARGE SCALE GENOMIC DNA]</scope>
    <source>
        <strain evidence="1 2">AA1</strain>
    </source>
</reference>
<keyword evidence="2" id="KW-1185">Reference proteome</keyword>
<organism evidence="1 2">
    <name type="scientific">Desulfoluna spongiiphila</name>
    <dbReference type="NCBI Taxonomy" id="419481"/>
    <lineage>
        <taxon>Bacteria</taxon>
        <taxon>Pseudomonadati</taxon>
        <taxon>Thermodesulfobacteriota</taxon>
        <taxon>Desulfobacteria</taxon>
        <taxon>Desulfobacterales</taxon>
        <taxon>Desulfolunaceae</taxon>
        <taxon>Desulfoluna</taxon>
    </lineage>
</organism>
<gene>
    <name evidence="1" type="ORF">SAMN05216233_12832</name>
</gene>
<protein>
    <submittedName>
        <fullName evidence="1">Uncharacterized protein</fullName>
    </submittedName>
</protein>
<dbReference type="STRING" id="419481.SAMN05216233_12832"/>
<name>A0A1G5JDK7_9BACT</name>
<accession>A0A1G5JDK7</accession>